<reference evidence="8 9" key="1">
    <citation type="submission" date="2017-05" db="EMBL/GenBank/DDBJ databases">
        <authorList>
            <person name="Varghese N."/>
            <person name="Submissions S."/>
        </authorList>
    </citation>
    <scope>NUCLEOTIDE SEQUENCE [LARGE SCALE GENOMIC DNA]</scope>
    <source>
        <strain evidence="8 9">DSM 29734</strain>
    </source>
</reference>
<evidence type="ECO:0000256" key="2">
    <source>
        <dbReference type="ARBA" id="ARBA00022475"/>
    </source>
</evidence>
<feature type="transmembrane region" description="Helical" evidence="6">
    <location>
        <begin position="400"/>
        <end position="421"/>
    </location>
</feature>
<protein>
    <submittedName>
        <fullName evidence="8">ABC transport system permease protein</fullName>
    </submittedName>
</protein>
<feature type="transmembrane region" description="Helical" evidence="6">
    <location>
        <begin position="768"/>
        <end position="794"/>
    </location>
</feature>
<evidence type="ECO:0000256" key="3">
    <source>
        <dbReference type="ARBA" id="ARBA00022692"/>
    </source>
</evidence>
<feature type="transmembrane region" description="Helical" evidence="6">
    <location>
        <begin position="307"/>
        <end position="340"/>
    </location>
</feature>
<dbReference type="Pfam" id="PF02687">
    <property type="entry name" value="FtsX"/>
    <property type="match status" value="2"/>
</dbReference>
<evidence type="ECO:0000256" key="4">
    <source>
        <dbReference type="ARBA" id="ARBA00022989"/>
    </source>
</evidence>
<dbReference type="PANTHER" id="PTHR30287">
    <property type="entry name" value="MEMBRANE COMPONENT OF PREDICTED ABC SUPERFAMILY METABOLITE UPTAKE TRANSPORTER"/>
    <property type="match status" value="1"/>
</dbReference>
<comment type="caution">
    <text evidence="8">The sequence shown here is derived from an EMBL/GenBank/DDBJ whole genome shotgun (WGS) entry which is preliminary data.</text>
</comment>
<feature type="transmembrane region" description="Helical" evidence="6">
    <location>
        <begin position="259"/>
        <end position="286"/>
    </location>
</feature>
<feature type="transmembrane region" description="Helical" evidence="6">
    <location>
        <begin position="806"/>
        <end position="830"/>
    </location>
</feature>
<gene>
    <name evidence="8" type="ORF">SAMN06265373_104318</name>
</gene>
<keyword evidence="3 6" id="KW-0812">Transmembrane</keyword>
<name>A0ABY1P1T9_9RHOB</name>
<organism evidence="8 9">
    <name type="scientific">Shimia sagamensis</name>
    <dbReference type="NCBI Taxonomy" id="1566352"/>
    <lineage>
        <taxon>Bacteria</taxon>
        <taxon>Pseudomonadati</taxon>
        <taxon>Pseudomonadota</taxon>
        <taxon>Alphaproteobacteria</taxon>
        <taxon>Rhodobacterales</taxon>
        <taxon>Roseobacteraceae</taxon>
    </lineage>
</organism>
<keyword evidence="9" id="KW-1185">Reference proteome</keyword>
<dbReference type="RefSeq" id="WP_283426265.1">
    <property type="nucleotide sequence ID" value="NZ_FXTY01000004.1"/>
</dbReference>
<keyword evidence="2" id="KW-1003">Cell membrane</keyword>
<dbReference type="InterPro" id="IPR038766">
    <property type="entry name" value="Membrane_comp_ABC_pdt"/>
</dbReference>
<feature type="domain" description="ABC3 transporter permease C-terminal" evidence="7">
    <location>
        <begin position="265"/>
        <end position="379"/>
    </location>
</feature>
<evidence type="ECO:0000313" key="9">
    <source>
        <dbReference type="Proteomes" id="UP001157961"/>
    </source>
</evidence>
<dbReference type="PANTHER" id="PTHR30287:SF1">
    <property type="entry name" value="INNER MEMBRANE PROTEIN"/>
    <property type="match status" value="1"/>
</dbReference>
<feature type="transmembrane region" description="Helical" evidence="6">
    <location>
        <begin position="360"/>
        <end position="379"/>
    </location>
</feature>
<evidence type="ECO:0000256" key="5">
    <source>
        <dbReference type="ARBA" id="ARBA00023136"/>
    </source>
</evidence>
<evidence type="ECO:0000256" key="6">
    <source>
        <dbReference type="SAM" id="Phobius"/>
    </source>
</evidence>
<keyword evidence="4 6" id="KW-1133">Transmembrane helix</keyword>
<comment type="subcellular location">
    <subcellularLocation>
        <location evidence="1">Cell membrane</location>
        <topology evidence="1">Multi-pass membrane protein</topology>
    </subcellularLocation>
</comment>
<feature type="transmembrane region" description="Helical" evidence="6">
    <location>
        <begin position="21"/>
        <end position="41"/>
    </location>
</feature>
<feature type="domain" description="ABC3 transporter permease C-terminal" evidence="7">
    <location>
        <begin position="723"/>
        <end position="825"/>
    </location>
</feature>
<dbReference type="Proteomes" id="UP001157961">
    <property type="component" value="Unassembled WGS sequence"/>
</dbReference>
<evidence type="ECO:0000256" key="1">
    <source>
        <dbReference type="ARBA" id="ARBA00004651"/>
    </source>
</evidence>
<proteinExistence type="predicted"/>
<accession>A0ABY1P1T9</accession>
<sequence>MSLAAATRIARREIRGGLRGFAVFLACLILGVATIAAIGSVRSAIKTGLAAEGATLLGGDAEMSFTYRRATDEELAWIVENAEATSEIIDFRSMVVVPRADDTERALAQVKSVDDAYPLVGTVDISPDIPWQDALAGSDTLPGAVLHGLLADRLSLDIGDTFQLGTQEFILTARLDREPDTAGGFNFAPRAFVRTEDLANSGLLAAGTLFTSHYRLDLPPNPNLATLEADARAKFESTGLRWRDSRNGAPGITRFVERFGAFLILVGLAGLAVGGVGISTAIRAYLSRKTETIATLRSLGAERRVIFLSYFLQIGFVSLVGIALGLALGALLSILLGPLIESVLPFPANFSLYPIPLIEAALYGALAAAIFTLWPLARVENVRPSALFRDQLGENRHLPAARYIFVVGLLIALLLGLASWLSGSPRLTLWFAGGVIIAMIALTFAATGLRALLRRLATRMRLRPELRWAMQSLGRAGDATTPVVLSLGLGLSVLATVGQVDGNLRNAIARDLPDVAPSFFFVDIQRDQMPELQADWDATPTIHNVETAPMLRGVVTRINDQPAKEVAGDHWVIRGDRGVTYAGAMPEDTKLTAGTWWDPDHTGKPQISFAEEEALEMGLNLGDSLTINILGRDITGTVTSFREVDFSSAGMGFVIMMNEAALAGAPHSFIATVYADADSEATLLKDVSEQYPNVTAIHVRDAAEQVSSLVAQLANATTYGASTILLTGLLVIFGAAAAGQAARTYEAAILKTLGATRAHVLRSFAWRAALLGAAAGTVALAVGLTGGWAVMTFVMESDFYVIWPNALLILSAGILANLLAGMMFALPSLANRPAQILRARD</sequence>
<evidence type="ECO:0000259" key="7">
    <source>
        <dbReference type="Pfam" id="PF02687"/>
    </source>
</evidence>
<evidence type="ECO:0000313" key="8">
    <source>
        <dbReference type="EMBL" id="SMP23174.1"/>
    </source>
</evidence>
<dbReference type="InterPro" id="IPR003838">
    <property type="entry name" value="ABC3_permease_C"/>
</dbReference>
<keyword evidence="5 6" id="KW-0472">Membrane</keyword>
<feature type="transmembrane region" description="Helical" evidence="6">
    <location>
        <begin position="427"/>
        <end position="453"/>
    </location>
</feature>
<dbReference type="EMBL" id="FXTY01000004">
    <property type="protein sequence ID" value="SMP23174.1"/>
    <property type="molecule type" value="Genomic_DNA"/>
</dbReference>